<dbReference type="RefSeq" id="WP_013075929.1">
    <property type="nucleotide sequence ID" value="NC_014098.1"/>
</dbReference>
<organism evidence="1 2">
    <name type="scientific">Kyrpidia tusciae (strain DSM 2912 / NBRC 15312 / T2)</name>
    <name type="common">Bacillus tusciae</name>
    <dbReference type="NCBI Taxonomy" id="562970"/>
    <lineage>
        <taxon>Bacteria</taxon>
        <taxon>Bacillati</taxon>
        <taxon>Bacillota</taxon>
        <taxon>Bacilli</taxon>
        <taxon>Bacillales</taxon>
        <taxon>Alicyclobacillaceae</taxon>
        <taxon>Kyrpidia</taxon>
    </lineage>
</organism>
<accession>D5WQN4</accession>
<name>D5WQN4_KYRT2</name>
<evidence type="ECO:0000313" key="2">
    <source>
        <dbReference type="Proteomes" id="UP000002368"/>
    </source>
</evidence>
<dbReference type="EMBL" id="CP002017">
    <property type="protein sequence ID" value="ADG06643.1"/>
    <property type="molecule type" value="Genomic_DNA"/>
</dbReference>
<keyword evidence="2" id="KW-1185">Reference proteome</keyword>
<proteinExistence type="predicted"/>
<evidence type="ECO:0000313" key="1">
    <source>
        <dbReference type="EMBL" id="ADG06643.1"/>
    </source>
</evidence>
<dbReference type="STRING" id="562970.Btus_1948"/>
<protein>
    <submittedName>
        <fullName evidence="1">Uncharacterized protein</fullName>
    </submittedName>
</protein>
<dbReference type="AlphaFoldDB" id="D5WQN4"/>
<dbReference type="HOGENOM" id="CLU_2035033_0_0_9"/>
<gene>
    <name evidence="1" type="ordered locus">Btus_1948</name>
</gene>
<dbReference type="KEGG" id="bts:Btus_1948"/>
<dbReference type="Proteomes" id="UP000002368">
    <property type="component" value="Chromosome"/>
</dbReference>
<reference evidence="1 2" key="1">
    <citation type="journal article" date="2011" name="Stand. Genomic Sci.">
        <title>Complete genome sequence of the thermophilic, hydrogen-oxidizing Bacillus tusciae type strain (T2) and reclassification in the new genus, Kyrpidia gen. nov. as Kyrpidia tusciae comb. nov. and emendation of the family Alicyclobacillaceae da Costa and Rainey, 2010.</title>
        <authorList>
            <person name="Klenk H.P."/>
            <person name="Lapidus A."/>
            <person name="Chertkov O."/>
            <person name="Copeland A."/>
            <person name="Del Rio T.G."/>
            <person name="Nolan M."/>
            <person name="Lucas S."/>
            <person name="Chen F."/>
            <person name="Tice H."/>
            <person name="Cheng J.F."/>
            <person name="Han C."/>
            <person name="Bruce D."/>
            <person name="Goodwin L."/>
            <person name="Pitluck S."/>
            <person name="Pati A."/>
            <person name="Ivanova N."/>
            <person name="Mavromatis K."/>
            <person name="Daum C."/>
            <person name="Chen A."/>
            <person name="Palaniappan K."/>
            <person name="Chang Y.J."/>
            <person name="Land M."/>
            <person name="Hauser L."/>
            <person name="Jeffries C.D."/>
            <person name="Detter J.C."/>
            <person name="Rohde M."/>
            <person name="Abt B."/>
            <person name="Pukall R."/>
            <person name="Goker M."/>
            <person name="Bristow J."/>
            <person name="Markowitz V."/>
            <person name="Hugenholtz P."/>
            <person name="Eisen J.A."/>
        </authorList>
    </citation>
    <scope>NUCLEOTIDE SEQUENCE [LARGE SCALE GENOMIC DNA]</scope>
    <source>
        <strain evidence="1 2">DSM 2912</strain>
    </source>
</reference>
<sequence>MIAYQTNGKWVVKVSGGYRNRDVIPSRVIEVPEKPEPVATWRDSVEDGYGWGYSTYVQFRAGDVTFVIQSYHWDAAPGYSWEESWEDFAEDAQPPVIGEAFEWTGSGWEPIEHPMSAEGVSQ</sequence>